<dbReference type="AlphaFoldDB" id="A0A3P8H7J0"/>
<evidence type="ECO:0000313" key="3">
    <source>
        <dbReference type="Proteomes" id="UP000272942"/>
    </source>
</evidence>
<keyword evidence="3" id="KW-1185">Reference proteome</keyword>
<organism evidence="2 3">
    <name type="scientific">Echinostoma caproni</name>
    <dbReference type="NCBI Taxonomy" id="27848"/>
    <lineage>
        <taxon>Eukaryota</taxon>
        <taxon>Metazoa</taxon>
        <taxon>Spiralia</taxon>
        <taxon>Lophotrochozoa</taxon>
        <taxon>Platyhelminthes</taxon>
        <taxon>Trematoda</taxon>
        <taxon>Digenea</taxon>
        <taxon>Plagiorchiida</taxon>
        <taxon>Echinostomata</taxon>
        <taxon>Echinostomatoidea</taxon>
        <taxon>Echinostomatidae</taxon>
        <taxon>Echinostoma</taxon>
    </lineage>
</organism>
<protein>
    <submittedName>
        <fullName evidence="2">Uncharacterized protein</fullName>
    </submittedName>
</protein>
<dbReference type="PANTHER" id="PTHR31691">
    <property type="entry name" value="ROTATIN"/>
    <property type="match status" value="1"/>
</dbReference>
<name>A0A3P8H7J0_9TREM</name>
<reference evidence="2 3" key="1">
    <citation type="submission" date="2018-11" db="EMBL/GenBank/DDBJ databases">
        <authorList>
            <consortium name="Pathogen Informatics"/>
        </authorList>
    </citation>
    <scope>NUCLEOTIDE SEQUENCE [LARGE SCALE GENOMIC DNA]</scope>
    <source>
        <strain evidence="2 3">Egypt</strain>
    </source>
</reference>
<dbReference type="Proteomes" id="UP000272942">
    <property type="component" value="Unassembled WGS sequence"/>
</dbReference>
<accession>A0A3P8H7J0</accession>
<dbReference type="InterPro" id="IPR030791">
    <property type="entry name" value="Rotatin"/>
</dbReference>
<evidence type="ECO:0000313" key="2">
    <source>
        <dbReference type="EMBL" id="VDP90721.1"/>
    </source>
</evidence>
<dbReference type="PANTHER" id="PTHR31691:SF1">
    <property type="entry name" value="ROTATIN"/>
    <property type="match status" value="1"/>
</dbReference>
<proteinExistence type="predicted"/>
<dbReference type="EMBL" id="UZAN01055104">
    <property type="protein sequence ID" value="VDP90721.1"/>
    <property type="molecule type" value="Genomic_DNA"/>
</dbReference>
<feature type="compositionally biased region" description="Polar residues" evidence="1">
    <location>
        <begin position="115"/>
        <end position="127"/>
    </location>
</feature>
<dbReference type="GO" id="GO:0007099">
    <property type="term" value="P:centriole replication"/>
    <property type="evidence" value="ECO:0007669"/>
    <property type="project" value="TreeGrafter"/>
</dbReference>
<feature type="region of interest" description="Disordered" evidence="1">
    <location>
        <begin position="114"/>
        <end position="181"/>
    </location>
</feature>
<evidence type="ECO:0000256" key="1">
    <source>
        <dbReference type="SAM" id="MobiDB-lite"/>
    </source>
</evidence>
<dbReference type="GO" id="GO:0005814">
    <property type="term" value="C:centriole"/>
    <property type="evidence" value="ECO:0007669"/>
    <property type="project" value="TreeGrafter"/>
</dbReference>
<feature type="region of interest" description="Disordered" evidence="1">
    <location>
        <begin position="85"/>
        <end position="104"/>
    </location>
</feature>
<sequence length="807" mass="89336">MCILGQLCRIPTWARRFNAHPPSLETQTLLTTHNRPMSSSVGKLWDIALSHLLDVNESCVIRVQAVHLLLNLTALPMNPRHSGIFLPPSANQTEQPNGLRPSVSETLRRSLARGSINSTVAELSTQAARRLQSNEREDPDDSTETTTGRDASDETSSVCDRMSAGDRPTATTNDDNDDSSTIDLRLLFNSDLESSEIRNNFAELIQYLQPWFNELFPAAQIERENGEQPPNTNWDLVADNVGVEREGILDPDQVARSALLFHMSSVPRNTLLPCFFNSDGGFYLLGLPALQQLLISLHVLDYLHQLLGTYLPQPLFDPIRWYGLTVSSSRTLTDFPDSVDSELRVGGLATEQSNRQIAGSGTQVASTNSNPNVICTPLLAGAVCQLLVNLLHHLPKFVPAELIRLRIHALLMNVVDPNLLEVVVCGLQTSGGGDSSFSPSTCSPSTPLGRQSPWFVGHKHLVQCFASCLRVLRCQAAMHLATRSALKSDALFLVRLIRSVKNYNHLEVWAPMWHEMFALITCLLLGSDPSDASGDLNVRLILQPLSTRVDCWLEILLALIDRAEMRLNADQSRWSHVRNSSQLCCKQARSALNFFIVVLSHHRPLSLNPVIEALDALHHPEAKALQLVEPDSSSKHNLLVKDASSRQKQPNVVVRLTRRLMTLVSSSSVLLDKTCEVQSVHLTTYRRSLRSALQTLLGCCRSAKAVALEDGILEELVVSTQLLQAKLDLCGLTAAMETNIIDSGAARSRSLGLLSERKKQQTVRQWNVLTDELIAQCEIMHNLVYIYPDARKRAIEAGLPQVMLSCL</sequence>
<feature type="compositionally biased region" description="Polar residues" evidence="1">
    <location>
        <begin position="144"/>
        <end position="158"/>
    </location>
</feature>
<dbReference type="GO" id="GO:0005813">
    <property type="term" value="C:centrosome"/>
    <property type="evidence" value="ECO:0007669"/>
    <property type="project" value="InterPro"/>
</dbReference>
<dbReference type="GO" id="GO:0036064">
    <property type="term" value="C:ciliary basal body"/>
    <property type="evidence" value="ECO:0007669"/>
    <property type="project" value="InterPro"/>
</dbReference>
<gene>
    <name evidence="2" type="ORF">ECPE_LOCUS13449</name>
</gene>
<dbReference type="GO" id="GO:0010457">
    <property type="term" value="P:centriole-centriole cohesion"/>
    <property type="evidence" value="ECO:0007669"/>
    <property type="project" value="TreeGrafter"/>
</dbReference>
<dbReference type="OrthoDB" id="428850at2759"/>
<dbReference type="GO" id="GO:0032053">
    <property type="term" value="P:ciliary basal body organization"/>
    <property type="evidence" value="ECO:0007669"/>
    <property type="project" value="TreeGrafter"/>
</dbReference>